<accession>A0A974CM86</accession>
<gene>
    <name evidence="2" type="ORF">XELAEV_18033818mg</name>
</gene>
<dbReference type="PROSITE" id="PS51257">
    <property type="entry name" value="PROKAR_LIPOPROTEIN"/>
    <property type="match status" value="1"/>
</dbReference>
<keyword evidence="1" id="KW-0732">Signal</keyword>
<reference evidence="3" key="1">
    <citation type="journal article" date="2016" name="Nature">
        <title>Genome evolution in the allotetraploid frog Xenopus laevis.</title>
        <authorList>
            <person name="Session A.M."/>
            <person name="Uno Y."/>
            <person name="Kwon T."/>
            <person name="Chapman J.A."/>
            <person name="Toyoda A."/>
            <person name="Takahashi S."/>
            <person name="Fukui A."/>
            <person name="Hikosaka A."/>
            <person name="Suzuki A."/>
            <person name="Kondo M."/>
            <person name="van Heeringen S.J."/>
            <person name="Quigley I."/>
            <person name="Heinz S."/>
            <person name="Ogino H."/>
            <person name="Ochi H."/>
            <person name="Hellsten U."/>
            <person name="Lyons J.B."/>
            <person name="Simakov O."/>
            <person name="Putnam N."/>
            <person name="Stites J."/>
            <person name="Kuroki Y."/>
            <person name="Tanaka T."/>
            <person name="Michiue T."/>
            <person name="Watanabe M."/>
            <person name="Bogdanovic O."/>
            <person name="Lister R."/>
            <person name="Georgiou G."/>
            <person name="Paranjpe S.S."/>
            <person name="van Kruijsbergen I."/>
            <person name="Shu S."/>
            <person name="Carlson J."/>
            <person name="Kinoshita T."/>
            <person name="Ohta Y."/>
            <person name="Mawaribuchi S."/>
            <person name="Jenkins J."/>
            <person name="Grimwood J."/>
            <person name="Schmutz J."/>
            <person name="Mitros T."/>
            <person name="Mozaffari S.V."/>
            <person name="Suzuki Y."/>
            <person name="Haramoto Y."/>
            <person name="Yamamoto T.S."/>
            <person name="Takagi C."/>
            <person name="Heald R."/>
            <person name="Miller K."/>
            <person name="Haudenschild C."/>
            <person name="Kitzman J."/>
            <person name="Nakayama T."/>
            <person name="Izutsu Y."/>
            <person name="Robert J."/>
            <person name="Fortriede J."/>
            <person name="Burns K."/>
            <person name="Lotay V."/>
            <person name="Karimi K."/>
            <person name="Yasuoka Y."/>
            <person name="Dichmann D.S."/>
            <person name="Flajnik M.F."/>
            <person name="Houston D.W."/>
            <person name="Shendure J."/>
            <person name="DuPasquier L."/>
            <person name="Vize P.D."/>
            <person name="Zorn A.M."/>
            <person name="Ito M."/>
            <person name="Marcotte E.M."/>
            <person name="Wallingford J.B."/>
            <person name="Ito Y."/>
            <person name="Asashima M."/>
            <person name="Ueno N."/>
            <person name="Matsuda Y."/>
            <person name="Veenstra G.J."/>
            <person name="Fujiyama A."/>
            <person name="Harland R.M."/>
            <person name="Taira M."/>
            <person name="Rokhsar D.S."/>
        </authorList>
    </citation>
    <scope>NUCLEOTIDE SEQUENCE [LARGE SCALE GENOMIC DNA]</scope>
    <source>
        <strain evidence="3">J</strain>
    </source>
</reference>
<evidence type="ECO:0000313" key="2">
    <source>
        <dbReference type="EMBL" id="OCT74831.1"/>
    </source>
</evidence>
<dbReference type="Proteomes" id="UP000694892">
    <property type="component" value="Chromosome 6S"/>
</dbReference>
<sequence>MLNVFLKCNISISLTIIFLVPFATLACETNMTEILVRYSRLLEPHFKDVDSLFQENFTDCCKDVDDNLKYHCNNSLVNKTNHIHNHTCCHHFGHVHLSNRVKELRYLACLLEDQANKAKIRKEYKCRLKKVTQFSEEALGCIYVGKKENCSRFANDKKRKKCHMELKMCDIVLTLNHLRLKWRSLADRGTLTD</sequence>
<evidence type="ECO:0000313" key="3">
    <source>
        <dbReference type="Proteomes" id="UP000694892"/>
    </source>
</evidence>
<evidence type="ECO:0000256" key="1">
    <source>
        <dbReference type="SAM" id="SignalP"/>
    </source>
</evidence>
<dbReference type="AlphaFoldDB" id="A0A974CM86"/>
<feature type="signal peptide" evidence="1">
    <location>
        <begin position="1"/>
        <end position="26"/>
    </location>
</feature>
<organism evidence="2 3">
    <name type="scientific">Xenopus laevis</name>
    <name type="common">African clawed frog</name>
    <dbReference type="NCBI Taxonomy" id="8355"/>
    <lineage>
        <taxon>Eukaryota</taxon>
        <taxon>Metazoa</taxon>
        <taxon>Chordata</taxon>
        <taxon>Craniata</taxon>
        <taxon>Vertebrata</taxon>
        <taxon>Euteleostomi</taxon>
        <taxon>Amphibia</taxon>
        <taxon>Batrachia</taxon>
        <taxon>Anura</taxon>
        <taxon>Pipoidea</taxon>
        <taxon>Pipidae</taxon>
        <taxon>Xenopodinae</taxon>
        <taxon>Xenopus</taxon>
        <taxon>Xenopus</taxon>
    </lineage>
</organism>
<name>A0A974CM86_XENLA</name>
<dbReference type="EMBL" id="CM004477">
    <property type="protein sequence ID" value="OCT74831.1"/>
    <property type="molecule type" value="Genomic_DNA"/>
</dbReference>
<proteinExistence type="predicted"/>
<feature type="chain" id="PRO_5037838078" description="Interleukin-7" evidence="1">
    <location>
        <begin position="27"/>
        <end position="193"/>
    </location>
</feature>
<protein>
    <recommendedName>
        <fullName evidence="4">Interleukin-7</fullName>
    </recommendedName>
</protein>
<evidence type="ECO:0008006" key="4">
    <source>
        <dbReference type="Google" id="ProtNLM"/>
    </source>
</evidence>